<dbReference type="InterPro" id="IPR006612">
    <property type="entry name" value="THAP_Znf"/>
</dbReference>
<name>A0A7R8WCZ0_9CRUS</name>
<evidence type="ECO:0000256" key="2">
    <source>
        <dbReference type="ARBA" id="ARBA00022771"/>
    </source>
</evidence>
<evidence type="ECO:0000256" key="3">
    <source>
        <dbReference type="ARBA" id="ARBA00022833"/>
    </source>
</evidence>
<reference evidence="6" key="1">
    <citation type="submission" date="2020-11" db="EMBL/GenBank/DDBJ databases">
        <authorList>
            <person name="Tran Van P."/>
        </authorList>
    </citation>
    <scope>NUCLEOTIDE SEQUENCE</scope>
</reference>
<dbReference type="EMBL" id="OB662013">
    <property type="protein sequence ID" value="CAD7229337.1"/>
    <property type="molecule type" value="Genomic_DNA"/>
</dbReference>
<dbReference type="SUPFAM" id="SSF57716">
    <property type="entry name" value="Glucocorticoid receptor-like (DNA-binding domain)"/>
    <property type="match status" value="1"/>
</dbReference>
<sequence>MATKPKQKKDKSRCILYSIGRCHPIDRGGSAFSFPSDPIARKQWLVALKWPQGAPVPDGARLCENHFDKAYISIMSNGTKRLVHREVMPIEVMEVRSTTTRPIRAASDDSDITPVCNCSGRSVPALEYSSLSSTPAPKRPCDDSPQPNTLSFQSENGDEASVVNPLSCKYLIIEKVILEDLLKRSFCVRQRCFAQVVKVTQAEYHQGAVIKYKLTCMSGHTEIWSSSSSVGRNKHPVNTEIVSATLTCGGSVTTSVEVATALSLCWPSESTFYCHQAAYVLPAINDEYLKRREIIVEKHRGKELVVTRGKVLVPWKKSIANHVWYSIKTCGGNFETLQATWFSLLKHLSNVHTDCHHQKRKTREDRTKYIRKNDPALKKLESIISRPALLKQLDKAKEFHFISQLESFRGLLMKYCNKRRHFQYPSMISRFQLAVMDHNENVGRPRKMSNEEKELPKEICRKPIGVHKVGPALAGKTYSFREEIKNTAVGNLMKPGTVHSKQQAYSASLRSEYGIPKKDCQYDNAGNLKSISQINFLFSQAINVTPVVDGKKQLIQIQETLDMQDSRETKFIHQCYISALWRSQLPQDFIHPCLSLSHFIPRKLHTLHQLPLALYFIGNTMLRKLLTQILDRITEFLDAVMIRKIFPRKLCPTTFFTADFFQATGFSMSLKCVHLDNLFTFWFGASDLHLLEHLTQRPSRDMSARSSPVVFIALLLG</sequence>
<feature type="compositionally biased region" description="Polar residues" evidence="5">
    <location>
        <begin position="145"/>
        <end position="155"/>
    </location>
</feature>
<dbReference type="Pfam" id="PF05485">
    <property type="entry name" value="THAP"/>
    <property type="match status" value="1"/>
</dbReference>
<dbReference type="PANTHER" id="PTHR31751">
    <property type="entry name" value="SI:CH211-108C17.2-RELATED-RELATED"/>
    <property type="match status" value="1"/>
</dbReference>
<dbReference type="PANTHER" id="PTHR31751:SF42">
    <property type="entry name" value="PROTEIN CBG10204"/>
    <property type="match status" value="1"/>
</dbReference>
<feature type="region of interest" description="Disordered" evidence="5">
    <location>
        <begin position="129"/>
        <end position="156"/>
    </location>
</feature>
<dbReference type="PROSITE" id="PS50950">
    <property type="entry name" value="ZF_THAP"/>
    <property type="match status" value="1"/>
</dbReference>
<proteinExistence type="predicted"/>
<organism evidence="6">
    <name type="scientific">Cyprideis torosa</name>
    <dbReference type="NCBI Taxonomy" id="163714"/>
    <lineage>
        <taxon>Eukaryota</taxon>
        <taxon>Metazoa</taxon>
        <taxon>Ecdysozoa</taxon>
        <taxon>Arthropoda</taxon>
        <taxon>Crustacea</taxon>
        <taxon>Oligostraca</taxon>
        <taxon>Ostracoda</taxon>
        <taxon>Podocopa</taxon>
        <taxon>Podocopida</taxon>
        <taxon>Cytherocopina</taxon>
        <taxon>Cytheroidea</taxon>
        <taxon>Cytherideidae</taxon>
        <taxon>Cyprideis</taxon>
    </lineage>
</organism>
<accession>A0A7R8WCZ0</accession>
<evidence type="ECO:0000256" key="4">
    <source>
        <dbReference type="ARBA" id="ARBA00023125"/>
    </source>
</evidence>
<dbReference type="GO" id="GO:0003677">
    <property type="term" value="F:DNA binding"/>
    <property type="evidence" value="ECO:0007669"/>
    <property type="project" value="UniProtKB-UniRule"/>
</dbReference>
<evidence type="ECO:0000256" key="5">
    <source>
        <dbReference type="SAM" id="MobiDB-lite"/>
    </source>
</evidence>
<keyword evidence="4" id="KW-0238">DNA-binding</keyword>
<protein>
    <submittedName>
        <fullName evidence="6">Uncharacterized protein</fullName>
    </submittedName>
</protein>
<dbReference type="GO" id="GO:0008270">
    <property type="term" value="F:zinc ion binding"/>
    <property type="evidence" value="ECO:0007669"/>
    <property type="project" value="UniProtKB-KW"/>
</dbReference>
<evidence type="ECO:0000256" key="1">
    <source>
        <dbReference type="ARBA" id="ARBA00022723"/>
    </source>
</evidence>
<gene>
    <name evidence="6" type="ORF">CTOB1V02_LOCUS7209</name>
</gene>
<dbReference type="AlphaFoldDB" id="A0A7R8WCZ0"/>
<evidence type="ECO:0000313" key="6">
    <source>
        <dbReference type="EMBL" id="CAD7229337.1"/>
    </source>
</evidence>
<dbReference type="OrthoDB" id="6609851at2759"/>
<keyword evidence="1" id="KW-0479">Metal-binding</keyword>
<keyword evidence="2" id="KW-0863">Zinc-finger</keyword>
<keyword evidence="3" id="KW-0862">Zinc</keyword>